<evidence type="ECO:0000313" key="2">
    <source>
        <dbReference type="Proteomes" id="UP001220256"/>
    </source>
</evidence>
<comment type="caution">
    <text evidence="1">The sequence shown here is derived from an EMBL/GenBank/DDBJ whole genome shotgun (WGS) entry which is preliminary data.</text>
</comment>
<keyword evidence="2" id="KW-1185">Reference proteome</keyword>
<proteinExistence type="predicted"/>
<evidence type="ECO:0000313" key="1">
    <source>
        <dbReference type="EMBL" id="KAJ5260444.1"/>
    </source>
</evidence>
<dbReference type="Proteomes" id="UP001220256">
    <property type="component" value="Unassembled WGS sequence"/>
</dbReference>
<name>A0ABQ8W921_PENCH</name>
<dbReference type="EMBL" id="JAPVEB010000008">
    <property type="protein sequence ID" value="KAJ5260444.1"/>
    <property type="molecule type" value="Genomic_DNA"/>
</dbReference>
<gene>
    <name evidence="1" type="ORF">N7505_009825</name>
</gene>
<accession>A0ABQ8W921</accession>
<organism evidence="1 2">
    <name type="scientific">Penicillium chrysogenum</name>
    <name type="common">Penicillium notatum</name>
    <dbReference type="NCBI Taxonomy" id="5076"/>
    <lineage>
        <taxon>Eukaryota</taxon>
        <taxon>Fungi</taxon>
        <taxon>Dikarya</taxon>
        <taxon>Ascomycota</taxon>
        <taxon>Pezizomycotina</taxon>
        <taxon>Eurotiomycetes</taxon>
        <taxon>Eurotiomycetidae</taxon>
        <taxon>Eurotiales</taxon>
        <taxon>Aspergillaceae</taxon>
        <taxon>Penicillium</taxon>
        <taxon>Penicillium chrysogenum species complex</taxon>
    </lineage>
</organism>
<protein>
    <submittedName>
        <fullName evidence="1">Uncharacterized protein</fullName>
    </submittedName>
</protein>
<reference evidence="1 2" key="1">
    <citation type="journal article" date="2023" name="IMA Fungus">
        <title>Comparative genomic study of the Penicillium genus elucidates a diverse pangenome and 15 lateral gene transfer events.</title>
        <authorList>
            <person name="Petersen C."/>
            <person name="Sorensen T."/>
            <person name="Nielsen M.R."/>
            <person name="Sondergaard T.E."/>
            <person name="Sorensen J.L."/>
            <person name="Fitzpatrick D.A."/>
            <person name="Frisvad J.C."/>
            <person name="Nielsen K.L."/>
        </authorList>
    </citation>
    <scope>NUCLEOTIDE SEQUENCE [LARGE SCALE GENOMIC DNA]</scope>
    <source>
        <strain evidence="1 2">IBT 3361</strain>
    </source>
</reference>
<sequence>MSYKTNYELYSRGSIDSRQSPNPPDELISPLATLYPHVAALQPQHNPSNCTFTGYRDTGYWAAAYTTQPIDDSSSMRRINVDHVDLFLDSADSSAETIYDIVEDLGLPHELHELYLSLPSCFLRGLLEHTSD</sequence>